<dbReference type="PROSITE" id="PS50850">
    <property type="entry name" value="MFS"/>
    <property type="match status" value="1"/>
</dbReference>
<feature type="transmembrane region" description="Helical" evidence="5">
    <location>
        <begin position="170"/>
        <end position="192"/>
    </location>
</feature>
<keyword evidence="8" id="KW-1185">Reference proteome</keyword>
<dbReference type="InterPro" id="IPR020846">
    <property type="entry name" value="MFS_dom"/>
</dbReference>
<dbReference type="InterPro" id="IPR005828">
    <property type="entry name" value="MFS_sugar_transport-like"/>
</dbReference>
<dbReference type="InterPro" id="IPR036259">
    <property type="entry name" value="MFS_trans_sf"/>
</dbReference>
<organism evidence="7 8">
    <name type="scientific">Monopterus albus</name>
    <name type="common">Swamp eel</name>
    <dbReference type="NCBI Taxonomy" id="43700"/>
    <lineage>
        <taxon>Eukaryota</taxon>
        <taxon>Metazoa</taxon>
        <taxon>Chordata</taxon>
        <taxon>Craniata</taxon>
        <taxon>Vertebrata</taxon>
        <taxon>Euteleostomi</taxon>
        <taxon>Actinopterygii</taxon>
        <taxon>Neopterygii</taxon>
        <taxon>Teleostei</taxon>
        <taxon>Neoteleostei</taxon>
        <taxon>Acanthomorphata</taxon>
        <taxon>Anabantaria</taxon>
        <taxon>Synbranchiformes</taxon>
        <taxon>Synbranchidae</taxon>
        <taxon>Monopterus</taxon>
    </lineage>
</organism>
<evidence type="ECO:0000259" key="6">
    <source>
        <dbReference type="PROSITE" id="PS50850"/>
    </source>
</evidence>
<feature type="transmembrane region" description="Helical" evidence="5">
    <location>
        <begin position="354"/>
        <end position="372"/>
    </location>
</feature>
<dbReference type="InterPro" id="IPR005829">
    <property type="entry name" value="Sugar_transporter_CS"/>
</dbReference>
<dbReference type="PANTHER" id="PTHR24064">
    <property type="entry name" value="SOLUTE CARRIER FAMILY 22 MEMBER"/>
    <property type="match status" value="1"/>
</dbReference>
<dbReference type="SUPFAM" id="SSF103473">
    <property type="entry name" value="MFS general substrate transporter"/>
    <property type="match status" value="1"/>
</dbReference>
<evidence type="ECO:0000256" key="5">
    <source>
        <dbReference type="SAM" id="Phobius"/>
    </source>
</evidence>
<feature type="transmembrane region" description="Helical" evidence="5">
    <location>
        <begin position="204"/>
        <end position="228"/>
    </location>
</feature>
<dbReference type="AlphaFoldDB" id="A0A3Q3QYB5"/>
<evidence type="ECO:0000256" key="3">
    <source>
        <dbReference type="ARBA" id="ARBA00022989"/>
    </source>
</evidence>
<evidence type="ECO:0000313" key="8">
    <source>
        <dbReference type="Proteomes" id="UP000261600"/>
    </source>
</evidence>
<dbReference type="STRING" id="43700.ENSMALP00000022671"/>
<accession>A0A3Q3QYB5</accession>
<dbReference type="Proteomes" id="UP000261600">
    <property type="component" value="Unplaced"/>
</dbReference>
<dbReference type="GO" id="GO:0016020">
    <property type="term" value="C:membrane"/>
    <property type="evidence" value="ECO:0007669"/>
    <property type="project" value="UniProtKB-SubCell"/>
</dbReference>
<reference evidence="7" key="2">
    <citation type="submission" date="2025-09" db="UniProtKB">
        <authorList>
            <consortium name="Ensembl"/>
        </authorList>
    </citation>
    <scope>IDENTIFICATION</scope>
</reference>
<dbReference type="PROSITE" id="PS00216">
    <property type="entry name" value="SUGAR_TRANSPORT_1"/>
    <property type="match status" value="1"/>
</dbReference>
<feature type="transmembrane region" description="Helical" evidence="5">
    <location>
        <begin position="234"/>
        <end position="252"/>
    </location>
</feature>
<evidence type="ECO:0000256" key="4">
    <source>
        <dbReference type="ARBA" id="ARBA00023136"/>
    </source>
</evidence>
<keyword evidence="3 5" id="KW-1133">Transmembrane helix</keyword>
<reference evidence="7" key="1">
    <citation type="submission" date="2025-08" db="UniProtKB">
        <authorList>
            <consortium name="Ensembl"/>
        </authorList>
    </citation>
    <scope>IDENTIFICATION</scope>
</reference>
<evidence type="ECO:0000256" key="1">
    <source>
        <dbReference type="ARBA" id="ARBA00004141"/>
    </source>
</evidence>
<dbReference type="Ensembl" id="ENSMALT00000023105.1">
    <property type="protein sequence ID" value="ENSMALP00000022671.1"/>
    <property type="gene ID" value="ENSMALG00000015827.1"/>
</dbReference>
<feature type="transmembrane region" description="Helical" evidence="5">
    <location>
        <begin position="439"/>
        <end position="460"/>
    </location>
</feature>
<protein>
    <recommendedName>
        <fullName evidence="6">Major facilitator superfamily (MFS) profile domain-containing protein</fullName>
    </recommendedName>
</protein>
<sequence>MTDYEDATAFLGEWGRFQQQVFFFLCLSTIPHAAWRNSSIPMEPDSHGGALVPSECSRYKLDDLLGFSQRGLFPDVDVNLSTVPQEGCLDGWEYDRSVYTSTIVSEWDLVCDNRWKKPMTSSVFFCGVLTGSFISGQLSDRYGRKIVLFVNTAVQAVFMFLQFFSPSWTMFCAAHFIVGLGHISNYVAAFVLGTEILGPRVRIIFSTAGVCLFFSLGYMLLPLLAFFIREWRMLLLGLSLPGFLCLPLWWFIPESPRWLLSRGRIDEADAIVRDAAKKNKIEPPLVIFSPLQKELKSEKTKTHNICDLLRTANILPAVPSDLHIQYTDPASVVEIPAYFLSWLMFRWCPRRPSLFSTLLMGGMSLLFIQFIPANLISLAITFEMIGKFAVSTAYAVVYAYTAELYPTVLRNTAVGACSMAARIGSITAPYLIYLRSYSISLPYILIGGLTALSALLSLLLPESYGMPLPDTITHMQHLPR</sequence>
<dbReference type="GO" id="GO:0022857">
    <property type="term" value="F:transmembrane transporter activity"/>
    <property type="evidence" value="ECO:0007669"/>
    <property type="project" value="InterPro"/>
</dbReference>
<keyword evidence="4 5" id="KW-0472">Membrane</keyword>
<feature type="transmembrane region" description="Helical" evidence="5">
    <location>
        <begin position="378"/>
        <end position="400"/>
    </location>
</feature>
<dbReference type="Pfam" id="PF00083">
    <property type="entry name" value="Sugar_tr"/>
    <property type="match status" value="1"/>
</dbReference>
<evidence type="ECO:0000256" key="2">
    <source>
        <dbReference type="ARBA" id="ARBA00022692"/>
    </source>
</evidence>
<feature type="transmembrane region" description="Helical" evidence="5">
    <location>
        <begin position="146"/>
        <end position="164"/>
    </location>
</feature>
<feature type="domain" description="Major facilitator superfamily (MFS) profile" evidence="6">
    <location>
        <begin position="63"/>
        <end position="465"/>
    </location>
</feature>
<keyword evidence="2 5" id="KW-0812">Transmembrane</keyword>
<dbReference type="Gene3D" id="1.20.1250.20">
    <property type="entry name" value="MFS general substrate transporter like domains"/>
    <property type="match status" value="2"/>
</dbReference>
<comment type="subcellular location">
    <subcellularLocation>
        <location evidence="1">Membrane</location>
        <topology evidence="1">Multi-pass membrane protein</topology>
    </subcellularLocation>
</comment>
<evidence type="ECO:0000313" key="7">
    <source>
        <dbReference type="Ensembl" id="ENSMALP00000022671.1"/>
    </source>
</evidence>
<proteinExistence type="predicted"/>
<feature type="transmembrane region" description="Helical" evidence="5">
    <location>
        <begin position="412"/>
        <end position="433"/>
    </location>
</feature>
<name>A0A3Q3QYB5_MONAL</name>